<dbReference type="InterPro" id="IPR010656">
    <property type="entry name" value="DctM"/>
</dbReference>
<keyword evidence="1" id="KW-0997">Cell inner membrane</keyword>
<proteinExistence type="predicted"/>
<dbReference type="EMBL" id="AP019514">
    <property type="protein sequence ID" value="BBI63528.1"/>
    <property type="molecule type" value="Genomic_DNA"/>
</dbReference>
<gene>
    <name evidence="4" type="ORF">HSBAA_48340</name>
</gene>
<keyword evidence="2" id="KW-0472">Membrane</keyword>
<dbReference type="PANTHER" id="PTHR43849">
    <property type="entry name" value="BLL3936 PROTEIN"/>
    <property type="match status" value="1"/>
</dbReference>
<evidence type="ECO:0000256" key="1">
    <source>
        <dbReference type="RuleBase" id="RU369079"/>
    </source>
</evidence>
<dbReference type="GO" id="GO:0005886">
    <property type="term" value="C:plasma membrane"/>
    <property type="evidence" value="ECO:0007669"/>
    <property type="project" value="UniProtKB-SubCell"/>
</dbReference>
<dbReference type="Pfam" id="PF06808">
    <property type="entry name" value="DctM"/>
    <property type="match status" value="1"/>
</dbReference>
<keyword evidence="1" id="KW-1003">Cell membrane</keyword>
<comment type="function">
    <text evidence="1">Part of the tripartite ATP-independent periplasmic (TRAP) transport system.</text>
</comment>
<dbReference type="AlphaFoldDB" id="A0A455UGT8"/>
<dbReference type="Proteomes" id="UP000320231">
    <property type="component" value="Chromosome"/>
</dbReference>
<feature type="transmembrane region" description="Helical" evidence="2">
    <location>
        <begin position="133"/>
        <end position="155"/>
    </location>
</feature>
<dbReference type="GO" id="GO:0022857">
    <property type="term" value="F:transmembrane transporter activity"/>
    <property type="evidence" value="ECO:0007669"/>
    <property type="project" value="UniProtKB-UniRule"/>
</dbReference>
<keyword evidence="1" id="KW-0813">Transport</keyword>
<evidence type="ECO:0000313" key="4">
    <source>
        <dbReference type="EMBL" id="BBI63528.1"/>
    </source>
</evidence>
<keyword evidence="2" id="KW-1133">Transmembrane helix</keyword>
<evidence type="ECO:0000259" key="3">
    <source>
        <dbReference type="Pfam" id="PF06808"/>
    </source>
</evidence>
<accession>A0A455UGT8</accession>
<keyword evidence="2" id="KW-0812">Transmembrane</keyword>
<protein>
    <recommendedName>
        <fullName evidence="3">TRAP C4-dicarboxylate transport system permease DctM subunit domain-containing protein</fullName>
    </recommendedName>
</protein>
<organism evidence="4 5">
    <name type="scientific">Vreelandella sulfidaeris</name>
    <dbReference type="NCBI Taxonomy" id="115553"/>
    <lineage>
        <taxon>Bacteria</taxon>
        <taxon>Pseudomonadati</taxon>
        <taxon>Pseudomonadota</taxon>
        <taxon>Gammaproteobacteria</taxon>
        <taxon>Oceanospirillales</taxon>
        <taxon>Halomonadaceae</taxon>
        <taxon>Vreelandella</taxon>
    </lineage>
</organism>
<dbReference type="PANTHER" id="PTHR43849:SF2">
    <property type="entry name" value="BLL3936 PROTEIN"/>
    <property type="match status" value="1"/>
</dbReference>
<feature type="domain" description="TRAP C4-dicarboxylate transport system permease DctM subunit" evidence="3">
    <location>
        <begin position="14"/>
        <end position="158"/>
    </location>
</feature>
<evidence type="ECO:0000313" key="5">
    <source>
        <dbReference type="Proteomes" id="UP000320231"/>
    </source>
</evidence>
<sequence>MVYLAIDANGMLGTALKVAVIIVIPFLLFGQLLARCGAADFFNDIALAGMGRFRGGPAKVAVTASGLFGSISGSAVGNVVGTGVVTIPMMKRAGFNPAYAGSVEAVASTGGAARATGHGAAAFIMADFIGVDYSTVMMAALPSALLYYLAIFINVDFLRGQTQHSCG</sequence>
<dbReference type="KEGG" id="hsr:HSBAA_48340"/>
<name>A0A455UGT8_9GAMM</name>
<comment type="subcellular location">
    <subcellularLocation>
        <location evidence="1">Cell inner membrane</location>
        <topology evidence="1">Multi-pass membrane protein</topology>
    </subcellularLocation>
</comment>
<evidence type="ECO:0000256" key="2">
    <source>
        <dbReference type="SAM" id="Phobius"/>
    </source>
</evidence>
<feature type="transmembrane region" description="Helical" evidence="2">
    <location>
        <begin position="12"/>
        <end position="34"/>
    </location>
</feature>
<reference evidence="4 5" key="1">
    <citation type="journal article" date="2019" name="Microbiol. Resour. Announc.">
        <title>Complete Genome Sequence of Halomonas sulfidaeris Strain Esulfide1 Isolated from a Metal Sulfide Rock at a Depth of 2,200 Meters, Obtained Using Nanopore Sequencing.</title>
        <authorList>
            <person name="Saito M."/>
            <person name="Nishigata A."/>
            <person name="Galipon J."/>
            <person name="Arakawa K."/>
        </authorList>
    </citation>
    <scope>NUCLEOTIDE SEQUENCE [LARGE SCALE GENOMIC DNA]</scope>
    <source>
        <strain evidence="4 5">ATCC BAA-803</strain>
    </source>
</reference>